<reference evidence="8 9" key="1">
    <citation type="submission" date="2020-09" db="EMBL/GenBank/DDBJ databases">
        <title>TT11 complete genome.</title>
        <authorList>
            <person name="Wu Z."/>
        </authorList>
    </citation>
    <scope>NUCLEOTIDE SEQUENCE [LARGE SCALE GENOMIC DNA]</scope>
    <source>
        <strain evidence="8 9">TT11</strain>
    </source>
</reference>
<keyword evidence="3 6" id="KW-0812">Transmembrane</keyword>
<proteinExistence type="inferred from homology"/>
<evidence type="ECO:0000313" key="9">
    <source>
        <dbReference type="Proteomes" id="UP000600588"/>
    </source>
</evidence>
<feature type="transmembrane region" description="Helical" evidence="6">
    <location>
        <begin position="216"/>
        <end position="235"/>
    </location>
</feature>
<comment type="caution">
    <text evidence="8">The sequence shown here is derived from an EMBL/GenBank/DDBJ whole genome shotgun (WGS) entry which is preliminary data.</text>
</comment>
<protein>
    <submittedName>
        <fullName evidence="8">EamA family transporter</fullName>
    </submittedName>
</protein>
<keyword evidence="4 6" id="KW-1133">Transmembrane helix</keyword>
<comment type="similarity">
    <text evidence="2">Belongs to the EamA transporter family.</text>
</comment>
<dbReference type="InterPro" id="IPR000620">
    <property type="entry name" value="EamA_dom"/>
</dbReference>
<accession>A0A8J6Q6Q2</accession>
<evidence type="ECO:0000256" key="6">
    <source>
        <dbReference type="SAM" id="Phobius"/>
    </source>
</evidence>
<dbReference type="Proteomes" id="UP000600588">
    <property type="component" value="Unassembled WGS sequence"/>
</dbReference>
<feature type="domain" description="EamA" evidence="7">
    <location>
        <begin position="152"/>
        <end position="287"/>
    </location>
</feature>
<dbReference type="InterPro" id="IPR050638">
    <property type="entry name" value="AA-Vitamin_Transporters"/>
</dbReference>
<keyword evidence="9" id="KW-1185">Reference proteome</keyword>
<dbReference type="EMBL" id="JACVXB010000001">
    <property type="protein sequence ID" value="MBD0830990.1"/>
    <property type="molecule type" value="Genomic_DNA"/>
</dbReference>
<comment type="subcellular location">
    <subcellularLocation>
        <location evidence="1">Membrane</location>
        <topology evidence="1">Multi-pass membrane protein</topology>
    </subcellularLocation>
</comment>
<feature type="transmembrane region" description="Helical" evidence="6">
    <location>
        <begin position="7"/>
        <end position="25"/>
    </location>
</feature>
<feature type="transmembrane region" description="Helical" evidence="6">
    <location>
        <begin position="123"/>
        <end position="143"/>
    </location>
</feature>
<dbReference type="Pfam" id="PF00892">
    <property type="entry name" value="EamA"/>
    <property type="match status" value="2"/>
</dbReference>
<dbReference type="PANTHER" id="PTHR32322">
    <property type="entry name" value="INNER MEMBRANE TRANSPORTER"/>
    <property type="match status" value="1"/>
</dbReference>
<keyword evidence="5 6" id="KW-0472">Membrane</keyword>
<organism evidence="8 9">
    <name type="scientific">Aestuariibaculum sediminum</name>
    <dbReference type="NCBI Taxonomy" id="2770637"/>
    <lineage>
        <taxon>Bacteria</taxon>
        <taxon>Pseudomonadati</taxon>
        <taxon>Bacteroidota</taxon>
        <taxon>Flavobacteriia</taxon>
        <taxon>Flavobacteriales</taxon>
        <taxon>Flavobacteriaceae</taxon>
    </lineage>
</organism>
<evidence type="ECO:0000259" key="7">
    <source>
        <dbReference type="Pfam" id="PF00892"/>
    </source>
</evidence>
<evidence type="ECO:0000313" key="8">
    <source>
        <dbReference type="EMBL" id="MBD0830990.1"/>
    </source>
</evidence>
<dbReference type="PANTHER" id="PTHR32322:SF2">
    <property type="entry name" value="EAMA DOMAIN-CONTAINING PROTEIN"/>
    <property type="match status" value="1"/>
</dbReference>
<evidence type="ECO:0000256" key="2">
    <source>
        <dbReference type="ARBA" id="ARBA00007362"/>
    </source>
</evidence>
<dbReference type="AlphaFoldDB" id="A0A8J6Q6Q2"/>
<feature type="transmembrane region" description="Helical" evidence="6">
    <location>
        <begin position="149"/>
        <end position="169"/>
    </location>
</feature>
<evidence type="ECO:0000256" key="3">
    <source>
        <dbReference type="ARBA" id="ARBA00022692"/>
    </source>
</evidence>
<feature type="transmembrane region" description="Helical" evidence="6">
    <location>
        <begin position="37"/>
        <end position="55"/>
    </location>
</feature>
<feature type="transmembrane region" description="Helical" evidence="6">
    <location>
        <begin position="269"/>
        <end position="287"/>
    </location>
</feature>
<dbReference type="RefSeq" id="WP_188228770.1">
    <property type="nucleotide sequence ID" value="NZ_JACVXB010000001.1"/>
</dbReference>
<dbReference type="GO" id="GO:0016020">
    <property type="term" value="C:membrane"/>
    <property type="evidence" value="ECO:0007669"/>
    <property type="project" value="UniProtKB-SubCell"/>
</dbReference>
<evidence type="ECO:0000256" key="5">
    <source>
        <dbReference type="ARBA" id="ARBA00023136"/>
    </source>
</evidence>
<dbReference type="InterPro" id="IPR037185">
    <property type="entry name" value="EmrE-like"/>
</dbReference>
<sequence length="291" mass="32644">MKTNNIKWVYLFTLSIIWGSSFILIKKSLLGLTPMQLGVLRNLITSLILLSLGFRGLKSVRINEWKWLAVSGLVGSFVPAFLFAIAETEIDSAVTSVLNSLVPMHTFWLGLTLFNIPSSKRQFLGLIIAFVGSCILMLNGAEINPNQNYWYAGFILLSGIMYGLNVNIIKRYLYDIKPLTIAAGNYFVIFFPAVVMLFFVDFFSHETFNNPEFGMALVYVTTLSFFGTAMAKILFNKLVKISAPVFASSVTYVMPIVALMWGFLDGEKFSFTQGVASFIILLGVFLVHRRR</sequence>
<feature type="transmembrane region" description="Helical" evidence="6">
    <location>
        <begin position="181"/>
        <end position="204"/>
    </location>
</feature>
<gene>
    <name evidence="8" type="ORF">ICJ83_02490</name>
</gene>
<dbReference type="SUPFAM" id="SSF103481">
    <property type="entry name" value="Multidrug resistance efflux transporter EmrE"/>
    <property type="match status" value="2"/>
</dbReference>
<evidence type="ECO:0000256" key="4">
    <source>
        <dbReference type="ARBA" id="ARBA00022989"/>
    </source>
</evidence>
<name>A0A8J6Q6Q2_9FLAO</name>
<feature type="transmembrane region" description="Helical" evidence="6">
    <location>
        <begin position="242"/>
        <end position="263"/>
    </location>
</feature>
<feature type="transmembrane region" description="Helical" evidence="6">
    <location>
        <begin position="67"/>
        <end position="85"/>
    </location>
</feature>
<evidence type="ECO:0000256" key="1">
    <source>
        <dbReference type="ARBA" id="ARBA00004141"/>
    </source>
</evidence>
<feature type="domain" description="EamA" evidence="7">
    <location>
        <begin position="10"/>
        <end position="137"/>
    </location>
</feature>
<feature type="transmembrane region" description="Helical" evidence="6">
    <location>
        <begin position="97"/>
        <end position="116"/>
    </location>
</feature>